<organism evidence="1 2">
    <name type="scientific">Gigaspora margarita</name>
    <dbReference type="NCBI Taxonomy" id="4874"/>
    <lineage>
        <taxon>Eukaryota</taxon>
        <taxon>Fungi</taxon>
        <taxon>Fungi incertae sedis</taxon>
        <taxon>Mucoromycota</taxon>
        <taxon>Glomeromycotina</taxon>
        <taxon>Glomeromycetes</taxon>
        <taxon>Diversisporales</taxon>
        <taxon>Gigasporaceae</taxon>
        <taxon>Gigaspora</taxon>
    </lineage>
</organism>
<evidence type="ECO:0000313" key="2">
    <source>
        <dbReference type="Proteomes" id="UP000789901"/>
    </source>
</evidence>
<accession>A0ABM8VWW4</accession>
<sequence>MIDYGNRRYGEEFTVPFREQAKTKYAITEEEEPDLKQGLADLMDSIYEFRESYLDYEEKCYLLPTLNYAENLKTWSQLFPDG</sequence>
<keyword evidence="2" id="KW-1185">Reference proteome</keyword>
<proteinExistence type="predicted"/>
<dbReference type="EMBL" id="CAJVQB010000100">
    <property type="protein sequence ID" value="CAG8466744.1"/>
    <property type="molecule type" value="Genomic_DNA"/>
</dbReference>
<protein>
    <submittedName>
        <fullName evidence="1">46064_t:CDS:1</fullName>
    </submittedName>
</protein>
<dbReference type="Proteomes" id="UP000789901">
    <property type="component" value="Unassembled WGS sequence"/>
</dbReference>
<evidence type="ECO:0000313" key="1">
    <source>
        <dbReference type="EMBL" id="CAG8466744.1"/>
    </source>
</evidence>
<name>A0ABM8VWW4_GIGMA</name>
<comment type="caution">
    <text evidence="1">The sequence shown here is derived from an EMBL/GenBank/DDBJ whole genome shotgun (WGS) entry which is preliminary data.</text>
</comment>
<gene>
    <name evidence="1" type="ORF">GMARGA_LOCUS576</name>
</gene>
<reference evidence="1 2" key="1">
    <citation type="submission" date="2021-06" db="EMBL/GenBank/DDBJ databases">
        <authorList>
            <person name="Kallberg Y."/>
            <person name="Tangrot J."/>
            <person name="Rosling A."/>
        </authorList>
    </citation>
    <scope>NUCLEOTIDE SEQUENCE [LARGE SCALE GENOMIC DNA]</scope>
    <source>
        <strain evidence="1 2">120-4 pot B 10/14</strain>
    </source>
</reference>